<keyword evidence="5" id="KW-1185">Reference proteome</keyword>
<comment type="caution">
    <text evidence="4">The sequence shown here is derived from an EMBL/GenBank/DDBJ whole genome shotgun (WGS) entry which is preliminary data.</text>
</comment>
<sequence length="328" mass="36502">MIAVKQKDTNLALNLQILTKASDLNADFIVSCVAANDNMAKTGERLMAMNRIEGSSHNLALKARADQEREEAYEIEEDEEMTSTSDIATDFAFFAKKYKTKFPMSFNDKKKRTCYNCDEDSHFANECPYEKRVDKPNVTPNTRFAGASLECAALCCRRPVVAVVQDRENCRQEHHRYCPRCPPHRPDHLAAVVNHPETPRSIAPEPSPCRVCATDNGSQVEQVVPCAACDDDPSKAIKLMGIGHIRPTEVHTDDQDDGIEVSSSAQVEPSSTQAEPSSAAQDLSSTQDEPRIPKNKKKALNPLSKTMLLSKKHPQPMVKIKLSLMIEY</sequence>
<keyword evidence="1" id="KW-0479">Metal-binding</keyword>
<proteinExistence type="predicted"/>
<dbReference type="GO" id="GO:0003676">
    <property type="term" value="F:nucleic acid binding"/>
    <property type="evidence" value="ECO:0007669"/>
    <property type="project" value="InterPro"/>
</dbReference>
<feature type="domain" description="CCHC-type" evidence="3">
    <location>
        <begin position="114"/>
        <end position="128"/>
    </location>
</feature>
<dbReference type="SUPFAM" id="SSF57756">
    <property type="entry name" value="Retrovirus zinc finger-like domains"/>
    <property type="match status" value="1"/>
</dbReference>
<dbReference type="InterPro" id="IPR001878">
    <property type="entry name" value="Znf_CCHC"/>
</dbReference>
<accession>A0AAD8SMT5</accession>
<gene>
    <name evidence="4" type="ORF">QYE76_071817</name>
</gene>
<dbReference type="InterPro" id="IPR036875">
    <property type="entry name" value="Znf_CCHC_sf"/>
</dbReference>
<dbReference type="Proteomes" id="UP001231189">
    <property type="component" value="Unassembled WGS sequence"/>
</dbReference>
<evidence type="ECO:0000259" key="3">
    <source>
        <dbReference type="PROSITE" id="PS50158"/>
    </source>
</evidence>
<name>A0AAD8SMT5_LOLMU</name>
<reference evidence="4" key="1">
    <citation type="submission" date="2023-07" db="EMBL/GenBank/DDBJ databases">
        <title>A chromosome-level genome assembly of Lolium multiflorum.</title>
        <authorList>
            <person name="Chen Y."/>
            <person name="Copetti D."/>
            <person name="Kolliker R."/>
            <person name="Studer B."/>
        </authorList>
    </citation>
    <scope>NUCLEOTIDE SEQUENCE</scope>
    <source>
        <strain evidence="4">02402/16</strain>
        <tissue evidence="4">Leaf</tissue>
    </source>
</reference>
<protein>
    <recommendedName>
        <fullName evidence="3">CCHC-type domain-containing protein</fullName>
    </recommendedName>
</protein>
<dbReference type="AlphaFoldDB" id="A0AAD8SMT5"/>
<dbReference type="GO" id="GO:0008270">
    <property type="term" value="F:zinc ion binding"/>
    <property type="evidence" value="ECO:0007669"/>
    <property type="project" value="UniProtKB-KW"/>
</dbReference>
<organism evidence="4 5">
    <name type="scientific">Lolium multiflorum</name>
    <name type="common">Italian ryegrass</name>
    <name type="synonym">Lolium perenne subsp. multiflorum</name>
    <dbReference type="NCBI Taxonomy" id="4521"/>
    <lineage>
        <taxon>Eukaryota</taxon>
        <taxon>Viridiplantae</taxon>
        <taxon>Streptophyta</taxon>
        <taxon>Embryophyta</taxon>
        <taxon>Tracheophyta</taxon>
        <taxon>Spermatophyta</taxon>
        <taxon>Magnoliopsida</taxon>
        <taxon>Liliopsida</taxon>
        <taxon>Poales</taxon>
        <taxon>Poaceae</taxon>
        <taxon>BOP clade</taxon>
        <taxon>Pooideae</taxon>
        <taxon>Poodae</taxon>
        <taxon>Poeae</taxon>
        <taxon>Poeae Chloroplast Group 2 (Poeae type)</taxon>
        <taxon>Loliodinae</taxon>
        <taxon>Loliinae</taxon>
        <taxon>Lolium</taxon>
    </lineage>
</organism>
<evidence type="ECO:0000313" key="5">
    <source>
        <dbReference type="Proteomes" id="UP001231189"/>
    </source>
</evidence>
<evidence type="ECO:0000313" key="4">
    <source>
        <dbReference type="EMBL" id="KAK1654012.1"/>
    </source>
</evidence>
<dbReference type="PROSITE" id="PS50158">
    <property type="entry name" value="ZF_CCHC"/>
    <property type="match status" value="1"/>
</dbReference>
<evidence type="ECO:0000256" key="2">
    <source>
        <dbReference type="SAM" id="MobiDB-lite"/>
    </source>
</evidence>
<feature type="compositionally biased region" description="Polar residues" evidence="2">
    <location>
        <begin position="261"/>
        <end position="287"/>
    </location>
</feature>
<keyword evidence="1" id="KW-0862">Zinc</keyword>
<dbReference type="EMBL" id="JAUUTY010000004">
    <property type="protein sequence ID" value="KAK1654012.1"/>
    <property type="molecule type" value="Genomic_DNA"/>
</dbReference>
<dbReference type="Gene3D" id="4.10.60.10">
    <property type="entry name" value="Zinc finger, CCHC-type"/>
    <property type="match status" value="1"/>
</dbReference>
<evidence type="ECO:0000256" key="1">
    <source>
        <dbReference type="PROSITE-ProRule" id="PRU00047"/>
    </source>
</evidence>
<keyword evidence="1" id="KW-0863">Zinc-finger</keyword>
<feature type="region of interest" description="Disordered" evidence="2">
    <location>
        <begin position="246"/>
        <end position="304"/>
    </location>
</feature>